<dbReference type="AlphaFoldDB" id="A0A1T4QSD8"/>
<reference evidence="1 2" key="1">
    <citation type="submission" date="2017-02" db="EMBL/GenBank/DDBJ databases">
        <authorList>
            <person name="Peterson S.W."/>
        </authorList>
    </citation>
    <scope>NUCLEOTIDE SEQUENCE [LARGE SCALE GENOMIC DNA]</scope>
    <source>
        <strain evidence="1 2">ATCC 700028</strain>
    </source>
</reference>
<organism evidence="1 2">
    <name type="scientific">Cetobacterium ceti</name>
    <dbReference type="NCBI Taxonomy" id="180163"/>
    <lineage>
        <taxon>Bacteria</taxon>
        <taxon>Fusobacteriati</taxon>
        <taxon>Fusobacteriota</taxon>
        <taxon>Fusobacteriia</taxon>
        <taxon>Fusobacteriales</taxon>
        <taxon>Fusobacteriaceae</taxon>
        <taxon>Cetobacterium</taxon>
    </lineage>
</organism>
<dbReference type="EMBL" id="FUWX01000030">
    <property type="protein sequence ID" value="SKA06586.1"/>
    <property type="molecule type" value="Genomic_DNA"/>
</dbReference>
<sequence length="115" mass="14134">MLREDTRKELWRMMNIFVGSFINADFEVILIPQRNIYFNLNNVNTIEDLQVKFIHWITRDTTFKNYRSREKYNEYLKTNFSREELVLVYEKLGSARNENLCRKFIKNKFNLKILK</sequence>
<gene>
    <name evidence="1" type="ORF">SAMN02745174_02427</name>
</gene>
<accession>A0A1T4QSD8</accession>
<dbReference type="STRING" id="180163.SAMN02745174_02427"/>
<evidence type="ECO:0000313" key="2">
    <source>
        <dbReference type="Proteomes" id="UP000191153"/>
    </source>
</evidence>
<proteinExistence type="predicted"/>
<dbReference type="RefSeq" id="WP_078694851.1">
    <property type="nucleotide sequence ID" value="NZ_FUWX01000030.1"/>
</dbReference>
<dbReference type="Proteomes" id="UP000191153">
    <property type="component" value="Unassembled WGS sequence"/>
</dbReference>
<evidence type="ECO:0000313" key="1">
    <source>
        <dbReference type="EMBL" id="SKA06586.1"/>
    </source>
</evidence>
<keyword evidence="2" id="KW-1185">Reference proteome</keyword>
<protein>
    <submittedName>
        <fullName evidence="1">Uncharacterized protein</fullName>
    </submittedName>
</protein>
<name>A0A1T4QSD8_9FUSO</name>